<gene>
    <name evidence="1" type="ORF">BKA23_1061</name>
</gene>
<proteinExistence type="predicted"/>
<dbReference type="Proteomes" id="UP000318297">
    <property type="component" value="Unassembled WGS sequence"/>
</dbReference>
<organism evidence="1 2">
    <name type="scientific">Rudaeicoccus suwonensis</name>
    <dbReference type="NCBI Taxonomy" id="657409"/>
    <lineage>
        <taxon>Bacteria</taxon>
        <taxon>Bacillati</taxon>
        <taxon>Actinomycetota</taxon>
        <taxon>Actinomycetes</taxon>
        <taxon>Micrococcales</taxon>
        <taxon>Dermacoccaceae</taxon>
        <taxon>Rudaeicoccus</taxon>
    </lineage>
</organism>
<sequence>MVNPDLLIVAKAPVPGVVKTRLAADLGGDVNAAAQLAAAGLLDTLEVCSAWSAAGHRRLSLAGSLESAVRADELQRAVQGWVITPQVTAMFAQRLAAAHMACDGPVIQLGMDTPQVTTALLTVLAQALTTHDAVVAPAADGGWWALGLRSGLHGALIADVPMSTENTCTATVSALERGGLSVATAPILRDVDHLDDAIAVGRECPDTHFARSLEAQVLTGAGVLR</sequence>
<name>A0A561E9I0_9MICO</name>
<keyword evidence="2" id="KW-1185">Reference proteome</keyword>
<dbReference type="InterPro" id="IPR029044">
    <property type="entry name" value="Nucleotide-diphossugar_trans"/>
</dbReference>
<accession>A0A561E9I0</accession>
<protein>
    <recommendedName>
        <fullName evidence="3">Glycosyltransferase A (GT-A) superfamily protein (DUF2064 family)</fullName>
    </recommendedName>
</protein>
<dbReference type="EMBL" id="VIVQ01000001">
    <property type="protein sequence ID" value="TWE12261.1"/>
    <property type="molecule type" value="Genomic_DNA"/>
</dbReference>
<evidence type="ECO:0000313" key="1">
    <source>
        <dbReference type="EMBL" id="TWE12261.1"/>
    </source>
</evidence>
<evidence type="ECO:0008006" key="3">
    <source>
        <dbReference type="Google" id="ProtNLM"/>
    </source>
</evidence>
<comment type="caution">
    <text evidence="1">The sequence shown here is derived from an EMBL/GenBank/DDBJ whole genome shotgun (WGS) entry which is preliminary data.</text>
</comment>
<evidence type="ECO:0000313" key="2">
    <source>
        <dbReference type="Proteomes" id="UP000318297"/>
    </source>
</evidence>
<dbReference type="PANTHER" id="PTHR36529">
    <property type="entry name" value="SLL1095 PROTEIN"/>
    <property type="match status" value="1"/>
</dbReference>
<reference evidence="1 2" key="1">
    <citation type="submission" date="2019-06" db="EMBL/GenBank/DDBJ databases">
        <title>Sequencing the genomes of 1000 actinobacteria strains.</title>
        <authorList>
            <person name="Klenk H.-P."/>
        </authorList>
    </citation>
    <scope>NUCLEOTIDE SEQUENCE [LARGE SCALE GENOMIC DNA]</scope>
    <source>
        <strain evidence="1 2">DSM 19560</strain>
    </source>
</reference>
<dbReference type="SUPFAM" id="SSF53448">
    <property type="entry name" value="Nucleotide-diphospho-sugar transferases"/>
    <property type="match status" value="1"/>
</dbReference>
<dbReference type="AlphaFoldDB" id="A0A561E9I0"/>
<dbReference type="PANTHER" id="PTHR36529:SF1">
    <property type="entry name" value="GLYCOSYLTRANSFERASE"/>
    <property type="match status" value="1"/>
</dbReference>
<dbReference type="Gene3D" id="3.90.550.10">
    <property type="entry name" value="Spore Coat Polysaccharide Biosynthesis Protein SpsA, Chain A"/>
    <property type="match status" value="1"/>
</dbReference>
<dbReference type="InterPro" id="IPR018641">
    <property type="entry name" value="Trfase_1_rSAM/seldom-assoc"/>
</dbReference>
<dbReference type="Pfam" id="PF09837">
    <property type="entry name" value="DUF2064"/>
    <property type="match status" value="1"/>
</dbReference>